<organism evidence="1 2">
    <name type="scientific">Dreissena polymorpha</name>
    <name type="common">Zebra mussel</name>
    <name type="synonym">Mytilus polymorpha</name>
    <dbReference type="NCBI Taxonomy" id="45954"/>
    <lineage>
        <taxon>Eukaryota</taxon>
        <taxon>Metazoa</taxon>
        <taxon>Spiralia</taxon>
        <taxon>Lophotrochozoa</taxon>
        <taxon>Mollusca</taxon>
        <taxon>Bivalvia</taxon>
        <taxon>Autobranchia</taxon>
        <taxon>Heteroconchia</taxon>
        <taxon>Euheterodonta</taxon>
        <taxon>Imparidentia</taxon>
        <taxon>Neoheterodontei</taxon>
        <taxon>Myida</taxon>
        <taxon>Dreissenoidea</taxon>
        <taxon>Dreissenidae</taxon>
        <taxon>Dreissena</taxon>
    </lineage>
</organism>
<dbReference type="Proteomes" id="UP000828390">
    <property type="component" value="Unassembled WGS sequence"/>
</dbReference>
<reference evidence="1" key="1">
    <citation type="journal article" date="2019" name="bioRxiv">
        <title>The Genome of the Zebra Mussel, Dreissena polymorpha: A Resource for Invasive Species Research.</title>
        <authorList>
            <person name="McCartney M.A."/>
            <person name="Auch B."/>
            <person name="Kono T."/>
            <person name="Mallez S."/>
            <person name="Zhang Y."/>
            <person name="Obille A."/>
            <person name="Becker A."/>
            <person name="Abrahante J.E."/>
            <person name="Garbe J."/>
            <person name="Badalamenti J.P."/>
            <person name="Herman A."/>
            <person name="Mangelson H."/>
            <person name="Liachko I."/>
            <person name="Sullivan S."/>
            <person name="Sone E.D."/>
            <person name="Koren S."/>
            <person name="Silverstein K.A.T."/>
            <person name="Beckman K.B."/>
            <person name="Gohl D.M."/>
        </authorList>
    </citation>
    <scope>NUCLEOTIDE SEQUENCE</scope>
    <source>
        <strain evidence="1">Duluth1</strain>
        <tissue evidence="1">Whole animal</tissue>
    </source>
</reference>
<protein>
    <submittedName>
        <fullName evidence="1">Uncharacterized protein</fullName>
    </submittedName>
</protein>
<evidence type="ECO:0000313" key="2">
    <source>
        <dbReference type="Proteomes" id="UP000828390"/>
    </source>
</evidence>
<accession>A0A9D4LYI6</accession>
<reference evidence="1" key="2">
    <citation type="submission" date="2020-11" db="EMBL/GenBank/DDBJ databases">
        <authorList>
            <person name="McCartney M.A."/>
            <person name="Auch B."/>
            <person name="Kono T."/>
            <person name="Mallez S."/>
            <person name="Becker A."/>
            <person name="Gohl D.M."/>
            <person name="Silverstein K.A.T."/>
            <person name="Koren S."/>
            <person name="Bechman K.B."/>
            <person name="Herman A."/>
            <person name="Abrahante J.E."/>
            <person name="Garbe J."/>
        </authorList>
    </citation>
    <scope>NUCLEOTIDE SEQUENCE</scope>
    <source>
        <strain evidence="1">Duluth1</strain>
        <tissue evidence="1">Whole animal</tissue>
    </source>
</reference>
<evidence type="ECO:0000313" key="1">
    <source>
        <dbReference type="EMBL" id="KAH3866058.1"/>
    </source>
</evidence>
<gene>
    <name evidence="1" type="ORF">DPMN_029109</name>
</gene>
<proteinExistence type="predicted"/>
<comment type="caution">
    <text evidence="1">The sequence shown here is derived from an EMBL/GenBank/DDBJ whole genome shotgun (WGS) entry which is preliminary data.</text>
</comment>
<sequence>MVRRRRRMWSWQHIKLHRDSKLRYKEAYVRKLEAKKVPADLQKTLDVSGNSINFINLSMTFNQFILPKYLELSDVEDITRVGIETISAASWENGSYVTYGLRSSRPAC</sequence>
<name>A0A9D4LYI6_DREPO</name>
<dbReference type="AlphaFoldDB" id="A0A9D4LYI6"/>
<dbReference type="EMBL" id="JAIWYP010000002">
    <property type="protein sequence ID" value="KAH3866058.1"/>
    <property type="molecule type" value="Genomic_DNA"/>
</dbReference>
<keyword evidence="2" id="KW-1185">Reference proteome</keyword>